<evidence type="ECO:0000313" key="3">
    <source>
        <dbReference type="Proteomes" id="UP001058098"/>
    </source>
</evidence>
<sequence length="277" mass="30615">MTSRNELPLAAALSLVLLTTATIPLSTDVASATKHACWYYAPGNLIPDTGKPSDERLGDGTKLNELDWGEPHGLNPIPGARGIAQSQVYNPGGYNTPGDECDASNFSGPDRDNYCELRIGKDRWAIGCKPGPTHAGLDIKAGTRDDCLLMRIAQERILNNGEDPKIADLVAVQAVQDGVITTIGTFSVDLVSMGRLYRYMHINMKTIQVKLGDSVNKGKILGYMYDDYNKSEGYWTTFHLHWEIRFPMNGEEVFLPPYMAFIRSKERTLNATCQLVQ</sequence>
<dbReference type="Gene3D" id="2.70.70.10">
    <property type="entry name" value="Glucose Permease (Domain IIA)"/>
    <property type="match status" value="1"/>
</dbReference>
<dbReference type="CDD" id="cd12797">
    <property type="entry name" value="M23_peptidase"/>
    <property type="match status" value="1"/>
</dbReference>
<dbReference type="SUPFAM" id="SSF51261">
    <property type="entry name" value="Duplicated hybrid motif"/>
    <property type="match status" value="1"/>
</dbReference>
<protein>
    <submittedName>
        <fullName evidence="2">M23 family metallopeptidase</fullName>
    </submittedName>
</protein>
<evidence type="ECO:0000259" key="1">
    <source>
        <dbReference type="Pfam" id="PF01551"/>
    </source>
</evidence>
<keyword evidence="3" id="KW-1185">Reference proteome</keyword>
<gene>
    <name evidence="2" type="ORF">IHQ72_09250</name>
</gene>
<organism evidence="2 3">
    <name type="scientific">Mesorhizobium onobrychidis</name>
    <dbReference type="NCBI Taxonomy" id="2775404"/>
    <lineage>
        <taxon>Bacteria</taxon>
        <taxon>Pseudomonadati</taxon>
        <taxon>Pseudomonadota</taxon>
        <taxon>Alphaproteobacteria</taxon>
        <taxon>Hyphomicrobiales</taxon>
        <taxon>Phyllobacteriaceae</taxon>
        <taxon>Mesorhizobium</taxon>
    </lineage>
</organism>
<dbReference type="Proteomes" id="UP001058098">
    <property type="component" value="Chromosome"/>
</dbReference>
<dbReference type="EMBL" id="CP062229">
    <property type="protein sequence ID" value="UVC17281.1"/>
    <property type="molecule type" value="Genomic_DNA"/>
</dbReference>
<name>A0ABY5R1D2_9HYPH</name>
<dbReference type="RefSeq" id="WP_258122152.1">
    <property type="nucleotide sequence ID" value="NZ_CP062229.1"/>
</dbReference>
<proteinExistence type="predicted"/>
<dbReference type="InterPro" id="IPR016047">
    <property type="entry name" value="M23ase_b-sheet_dom"/>
</dbReference>
<accession>A0ABY5R1D2</accession>
<feature type="domain" description="M23ase beta-sheet core" evidence="1">
    <location>
        <begin position="161"/>
        <end position="246"/>
    </location>
</feature>
<dbReference type="InterPro" id="IPR011055">
    <property type="entry name" value="Dup_hybrid_motif"/>
</dbReference>
<evidence type="ECO:0000313" key="2">
    <source>
        <dbReference type="EMBL" id="UVC17281.1"/>
    </source>
</evidence>
<reference evidence="2" key="1">
    <citation type="submission" date="2020-09" db="EMBL/GenBank/DDBJ databases">
        <title>Rhizobia associated with sainfoin plants.</title>
        <authorList>
            <person name="Asharfi S."/>
            <person name="Kuzmanovic N."/>
            <person name="Bunk B."/>
            <person name="Sproeer C."/>
            <person name="Becker M."/>
            <person name="Thuenen T."/>
        </authorList>
    </citation>
    <scope>NUCLEOTIDE SEQUENCE</scope>
    <source>
        <strain evidence="2">OM4</strain>
    </source>
</reference>
<dbReference type="Pfam" id="PF01551">
    <property type="entry name" value="Peptidase_M23"/>
    <property type="match status" value="1"/>
</dbReference>